<dbReference type="Proteomes" id="UP000504618">
    <property type="component" value="Unplaced"/>
</dbReference>
<dbReference type="AlphaFoldDB" id="A0A6J1PC06"/>
<accession>A0A6J1PC06</accession>
<keyword evidence="1" id="KW-1185">Reference proteome</keyword>
<feature type="non-terminal residue" evidence="2">
    <location>
        <position position="1"/>
    </location>
</feature>
<dbReference type="GeneID" id="112451590"/>
<proteinExistence type="predicted"/>
<protein>
    <submittedName>
        <fullName evidence="2">Uncharacterized protein LOC112451590</fullName>
    </submittedName>
</protein>
<feature type="non-terminal residue" evidence="2">
    <location>
        <position position="390"/>
    </location>
</feature>
<name>A0A6J1PC06_9HYME</name>
<evidence type="ECO:0000313" key="2">
    <source>
        <dbReference type="RefSeq" id="XP_024867059.1"/>
    </source>
</evidence>
<gene>
    <name evidence="2" type="primary">LOC112451590</name>
</gene>
<dbReference type="RefSeq" id="XP_024867059.1">
    <property type="nucleotide sequence ID" value="XM_025011291.1"/>
</dbReference>
<reference evidence="2" key="1">
    <citation type="submission" date="2025-08" db="UniProtKB">
        <authorList>
            <consortium name="RefSeq"/>
        </authorList>
    </citation>
    <scope>IDENTIFICATION</scope>
    <source>
        <tissue evidence="2">Whole body</tissue>
    </source>
</reference>
<dbReference type="OrthoDB" id="72892at2759"/>
<evidence type="ECO:0000313" key="1">
    <source>
        <dbReference type="Proteomes" id="UP000504618"/>
    </source>
</evidence>
<sequence>NDQISNLNVKTAEDIISKLFDKTDKISLCQEELSTVDSSLINGQISFDEKKDDTIDDSFYKFKQENSKDTKLVKCVTQRNDQVTNFDTKEIEEAINRLLDKVNLKSFPFNKGQSNKISSTTISPSMNKFANCDIKKTNEVIGTLFNNFGKENRENPCRMQPCTAVSPLLCCALQKINEKNCTPTILAYLAVTVHTLHCQVVPDLLVYMATDLINLPVYKYLQSWSSNKQPISLKDKLPSLRLLHELSSILLADSKILLDLIEFSKLFNDGHSTYCFKYSGKEVTIKYSLSLYDVKTLLKMTVFYLAQLAQSKILRQNENCKLMLAFLLSIQQSIGLNQNNVAILEGNARCIFTHFILLHYFSPFCEEISKDSVEYMITETILKVCESVLN</sequence>
<organism evidence="1 2">
    <name type="scientific">Temnothorax curvispinosus</name>
    <dbReference type="NCBI Taxonomy" id="300111"/>
    <lineage>
        <taxon>Eukaryota</taxon>
        <taxon>Metazoa</taxon>
        <taxon>Ecdysozoa</taxon>
        <taxon>Arthropoda</taxon>
        <taxon>Hexapoda</taxon>
        <taxon>Insecta</taxon>
        <taxon>Pterygota</taxon>
        <taxon>Neoptera</taxon>
        <taxon>Endopterygota</taxon>
        <taxon>Hymenoptera</taxon>
        <taxon>Apocrita</taxon>
        <taxon>Aculeata</taxon>
        <taxon>Formicoidea</taxon>
        <taxon>Formicidae</taxon>
        <taxon>Myrmicinae</taxon>
        <taxon>Temnothorax</taxon>
    </lineage>
</organism>